<proteinExistence type="predicted"/>
<keyword evidence="2" id="KW-0472">Membrane</keyword>
<comment type="subcellular location">
    <subcellularLocation>
        <location evidence="1">Membrane</location>
    </subcellularLocation>
</comment>
<dbReference type="InterPro" id="IPR051407">
    <property type="entry name" value="Bact_OM_lipoprot/Surf_antigen"/>
</dbReference>
<evidence type="ECO:0000313" key="5">
    <source>
        <dbReference type="EMBL" id="KPC50118.1"/>
    </source>
</evidence>
<dbReference type="STRING" id="857265.WG78_18665"/>
<feature type="chain" id="PRO_5005849689" description="Glycine zipper 2TM domain-containing protein" evidence="3">
    <location>
        <begin position="18"/>
        <end position="235"/>
    </location>
</feature>
<evidence type="ECO:0000256" key="2">
    <source>
        <dbReference type="ARBA" id="ARBA00023136"/>
    </source>
</evidence>
<evidence type="ECO:0000259" key="4">
    <source>
        <dbReference type="Pfam" id="PF05433"/>
    </source>
</evidence>
<dbReference type="GO" id="GO:0016020">
    <property type="term" value="C:membrane"/>
    <property type="evidence" value="ECO:0007669"/>
    <property type="project" value="UniProtKB-SubCell"/>
</dbReference>
<feature type="signal peptide" evidence="3">
    <location>
        <begin position="1"/>
        <end position="17"/>
    </location>
</feature>
<evidence type="ECO:0000256" key="1">
    <source>
        <dbReference type="ARBA" id="ARBA00004370"/>
    </source>
</evidence>
<evidence type="ECO:0000256" key="3">
    <source>
        <dbReference type="SAM" id="SignalP"/>
    </source>
</evidence>
<dbReference type="PANTHER" id="PTHR35603:SF2">
    <property type="entry name" value="OUTER MEMBRANE LIPOPROTEIN"/>
    <property type="match status" value="1"/>
</dbReference>
<evidence type="ECO:0000313" key="6">
    <source>
        <dbReference type="Proteomes" id="UP000037939"/>
    </source>
</evidence>
<dbReference type="Proteomes" id="UP000037939">
    <property type="component" value="Unassembled WGS sequence"/>
</dbReference>
<dbReference type="Pfam" id="PF05433">
    <property type="entry name" value="Rick_17kDa_Anti"/>
    <property type="match status" value="1"/>
</dbReference>
<gene>
    <name evidence="5" type="ORF">WG78_18665</name>
</gene>
<protein>
    <recommendedName>
        <fullName evidence="4">Glycine zipper 2TM domain-containing protein</fullName>
    </recommendedName>
</protein>
<reference evidence="5 6" key="1">
    <citation type="submission" date="2015-07" db="EMBL/GenBank/DDBJ databases">
        <title>Draft genome sequence of the Amantichitinum ursilacus IGB-41, a new chitin-degrading bacterium.</title>
        <authorList>
            <person name="Kirstahler P."/>
            <person name="Guenther M."/>
            <person name="Grumaz C."/>
            <person name="Rupp S."/>
            <person name="Zibek S."/>
            <person name="Sohn K."/>
        </authorList>
    </citation>
    <scope>NUCLEOTIDE SEQUENCE [LARGE SCALE GENOMIC DNA]</scope>
    <source>
        <strain evidence="5 6">IGB-41</strain>
    </source>
</reference>
<name>A0A0N0GLQ1_9NEIS</name>
<sequence>MKSLVLMLSLASMVGVAAEAQAAEYGRVISTTPVVENYSNPQQSCWTEQVVVQQPHNYGGALLGGIFGGLLGSTVGRGNGNVAATAAGAAIGALSGDNAANAANTSVQNVQKCTTVQGATQQRLIGYDVTYEYSGQRYTTRMAYDPGNRVPISVSVDGEQQQQQPVQTVTQSAPITTTTTYVQSQPVIVSSPTVVYTTPTYYAAPVIWPALSVGFYRGWGGGWGYHGGYHGGWHH</sequence>
<dbReference type="PANTHER" id="PTHR35603">
    <property type="match status" value="1"/>
</dbReference>
<dbReference type="RefSeq" id="WP_053939322.1">
    <property type="nucleotide sequence ID" value="NZ_LAQT01000032.1"/>
</dbReference>
<feature type="domain" description="Glycine zipper 2TM" evidence="4">
    <location>
        <begin position="59"/>
        <end position="99"/>
    </location>
</feature>
<organism evidence="5 6">
    <name type="scientific">Amantichitinum ursilacus</name>
    <dbReference type="NCBI Taxonomy" id="857265"/>
    <lineage>
        <taxon>Bacteria</taxon>
        <taxon>Pseudomonadati</taxon>
        <taxon>Pseudomonadota</taxon>
        <taxon>Betaproteobacteria</taxon>
        <taxon>Neisseriales</taxon>
        <taxon>Chitinibacteraceae</taxon>
        <taxon>Amantichitinum</taxon>
    </lineage>
</organism>
<dbReference type="AlphaFoldDB" id="A0A0N0GLQ1"/>
<dbReference type="OrthoDB" id="8909257at2"/>
<dbReference type="EMBL" id="LAQT01000032">
    <property type="protein sequence ID" value="KPC50118.1"/>
    <property type="molecule type" value="Genomic_DNA"/>
</dbReference>
<keyword evidence="6" id="KW-1185">Reference proteome</keyword>
<dbReference type="InterPro" id="IPR008816">
    <property type="entry name" value="Gly_zipper_2TM_dom"/>
</dbReference>
<comment type="caution">
    <text evidence="5">The sequence shown here is derived from an EMBL/GenBank/DDBJ whole genome shotgun (WGS) entry which is preliminary data.</text>
</comment>
<accession>A0A0N0GLQ1</accession>
<keyword evidence="3" id="KW-0732">Signal</keyword>